<keyword evidence="1" id="KW-0732">Signal</keyword>
<dbReference type="NCBIfam" id="TIGR04183">
    <property type="entry name" value="Por_Secre_tail"/>
    <property type="match status" value="1"/>
</dbReference>
<gene>
    <name evidence="3" type="ORF">CGL56_16010</name>
</gene>
<organism evidence="3 4">
    <name type="scientific">Neolewinella marina</name>
    <dbReference type="NCBI Taxonomy" id="438751"/>
    <lineage>
        <taxon>Bacteria</taxon>
        <taxon>Pseudomonadati</taxon>
        <taxon>Bacteroidota</taxon>
        <taxon>Saprospiria</taxon>
        <taxon>Saprospirales</taxon>
        <taxon>Lewinellaceae</taxon>
        <taxon>Neolewinella</taxon>
    </lineage>
</organism>
<keyword evidence="4" id="KW-1185">Reference proteome</keyword>
<dbReference type="OrthoDB" id="1110367at2"/>
<evidence type="ECO:0000313" key="3">
    <source>
        <dbReference type="EMBL" id="PHK97311.1"/>
    </source>
</evidence>
<dbReference type="InterPro" id="IPR013783">
    <property type="entry name" value="Ig-like_fold"/>
</dbReference>
<evidence type="ECO:0000256" key="1">
    <source>
        <dbReference type="SAM" id="SignalP"/>
    </source>
</evidence>
<dbReference type="InterPro" id="IPR047589">
    <property type="entry name" value="DUF11_rpt"/>
</dbReference>
<name>A0A2G0CBH7_9BACT</name>
<feature type="signal peptide" evidence="1">
    <location>
        <begin position="1"/>
        <end position="17"/>
    </location>
</feature>
<sequence length="921" mass="99318">MKSLLLPFLALLPLLLAGQTIPHQINVLDIQPDGADKEILEVGALGGKVFWSVTGDVNYLSSGTLATTTSFPGGIGFRSGLENLGNAGDLYYFYYAHQGKGYYAEVDGRLPAPRPLRFPLLNKDGYTYTNPVMSGGKIYVIRDQRQSSPARHVRQILELNPATEGATIAYADTLDYVAEPDNGRLAELDGHLYFTHFQGESSGPATYAVASGTVTDLGVVTGGSPLAFHRAGNRMLLSYTDAMDRPVSRLVTAFGSEAEHATALQASTAVALESALVATGTDGKLYAADYTSGNTTLLVAGSGAHPLRVFQVSPTEVLYARPIPTGEWVLGRTDGTPGGTRDVVTIPSVATTGPQEFAMLGEFVAFLSANHPLYLFDLGSEVLQEVAADCSRSVADPGLGTIGDRLYFAADHPDYGREIHYLTIPQQTQFSGTAFRDDNGNGTQESGEPGLANIPILVDGGEEARVYTDSTGRFTLLARHGDDYSVTTDAQDCYHNTSSQETYAFTYSVAAPPAIQFAFQPEEGAASLYLKLNSGRVRCNTEVPYWLTVYNDGCLPAAGTATITLPENVTYLEAEPAPATQNGRELTFTFDTLQPGQSFYTILKLKMPDETFAGADIEVGAAAGATTATGIQATVTDTYTMPLRCAIDPNDKLVSPSREEPSQSNYTQLDEAITYTLRFQNTGNDTAFDVRLEDQLSHHLDLNTFRPLAASHPYTVRMLEGGNVIFRFDNIFLPDSNVNLVGSEGFVSFEIKARQDLPDFTVIENTAAIYFDFNKPVITNTVRSTMVEALDWDQDGFNFYEDCDDTNYAISPDGVEQMDSGFDENCDGVQAISATTAVADALGGSLKVYPNPAGDWLHLEYSDPLPLQARLVDATGRELEKVTFTGALRLATADYPAGVYLLKVSDTRTGASTVRRVMVGG</sequence>
<protein>
    <recommendedName>
        <fullName evidence="2">DUF7619 domain-containing protein</fullName>
    </recommendedName>
</protein>
<reference evidence="3 4" key="1">
    <citation type="submission" date="2017-10" db="EMBL/GenBank/DDBJ databases">
        <title>The draft genome sequence of Lewinella marina KCTC 32374.</title>
        <authorList>
            <person name="Wang K."/>
        </authorList>
    </citation>
    <scope>NUCLEOTIDE SEQUENCE [LARGE SCALE GENOMIC DNA]</scope>
    <source>
        <strain evidence="3 4">MKG-38</strain>
    </source>
</reference>
<dbReference type="SUPFAM" id="SSF82171">
    <property type="entry name" value="DPP6 N-terminal domain-like"/>
    <property type="match status" value="1"/>
</dbReference>
<dbReference type="Proteomes" id="UP000226437">
    <property type="component" value="Unassembled WGS sequence"/>
</dbReference>
<evidence type="ECO:0000259" key="2">
    <source>
        <dbReference type="Pfam" id="PF24595"/>
    </source>
</evidence>
<feature type="domain" description="DUF7619" evidence="2">
    <location>
        <begin position="648"/>
        <end position="784"/>
    </location>
</feature>
<comment type="caution">
    <text evidence="3">The sequence shown here is derived from an EMBL/GenBank/DDBJ whole genome shotgun (WGS) entry which is preliminary data.</text>
</comment>
<accession>A0A2G0CBH7</accession>
<dbReference type="Pfam" id="PF24595">
    <property type="entry name" value="DUF7619"/>
    <property type="match status" value="1"/>
</dbReference>
<dbReference type="AlphaFoldDB" id="A0A2G0CBH7"/>
<dbReference type="NCBIfam" id="TIGR01451">
    <property type="entry name" value="B_ant_repeat"/>
    <property type="match status" value="1"/>
</dbReference>
<feature type="chain" id="PRO_5013699443" description="DUF7619 domain-containing protein" evidence="1">
    <location>
        <begin position="18"/>
        <end position="921"/>
    </location>
</feature>
<dbReference type="Gene3D" id="2.60.40.10">
    <property type="entry name" value="Immunoglobulins"/>
    <property type="match status" value="1"/>
</dbReference>
<dbReference type="InterPro" id="IPR055353">
    <property type="entry name" value="DUF7619"/>
</dbReference>
<proteinExistence type="predicted"/>
<dbReference type="InterPro" id="IPR026444">
    <property type="entry name" value="Secre_tail"/>
</dbReference>
<evidence type="ECO:0000313" key="4">
    <source>
        <dbReference type="Proteomes" id="UP000226437"/>
    </source>
</evidence>
<dbReference type="EMBL" id="PDLO01000009">
    <property type="protein sequence ID" value="PHK97311.1"/>
    <property type="molecule type" value="Genomic_DNA"/>
</dbReference>
<dbReference type="RefSeq" id="WP_099107595.1">
    <property type="nucleotide sequence ID" value="NZ_JAATJF010000003.1"/>
</dbReference>